<sequence length="583" mass="62384">MIRVSNWLPRAAVVMAALSCVAASKIPSLADGYRESTIYTGQQNMPFKNYGIAIKWEQACHKGQTDMCIKMAEAAAEGLGDLEASNKTALGFYKTACEQGSGLACTRAARIALDGSALRVDPLLAKTFAERGCNQLKYQDACAVLAEVLVATGDAQGATAVADSACAAGASEACRQKAWKLYDDGDTAQALPIFTQGCDAKQAWGCAGLADAHEKGKGVTRNRSQAMAYAKTGCEQGQGGGRHIACRQHGTYLTYTADKASINKGEQYLNANCDYGDAPSCVWIGKLPLRGKQGITTTMTEGLYYERRACDLSSAEGCAELAMAYEVGNGISSDTGTAVALYDKACRLGDQPSCAKAQDLAGQGARNLTPIIDPSLPVMEQLLKAQALVDAGNPMEAAITAYRLNNEGNEYAAWLLGGWMYYGLPGVFDPPRKEDGFILFENAARVGHVEAAIWVGMAYWYGDGVEVDEDKGMGYMRIAAERGSEKAIAIYRSMELEPVRRENARRQAEYEAWANRPRSAWDDALSAWGRAVSSGAYSYSSSNYSSMSSGNSVSSIIDNSNFNNAINYYSGSTSVCSSSNPYC</sequence>
<dbReference type="SUPFAM" id="SSF81901">
    <property type="entry name" value="HCP-like"/>
    <property type="match status" value="3"/>
</dbReference>
<feature type="signal peptide" evidence="3">
    <location>
        <begin position="1"/>
        <end position="30"/>
    </location>
</feature>
<proteinExistence type="inferred from homology"/>
<evidence type="ECO:0000313" key="5">
    <source>
        <dbReference type="Proteomes" id="UP000006512"/>
    </source>
</evidence>
<dbReference type="InterPro" id="IPR006597">
    <property type="entry name" value="Sel1-like"/>
</dbReference>
<dbReference type="STRING" id="715226.ABI_37010"/>
<evidence type="ECO:0000256" key="1">
    <source>
        <dbReference type="ARBA" id="ARBA00008486"/>
    </source>
</evidence>
<dbReference type="PANTHER" id="PTHR13891:SF1">
    <property type="entry name" value="CYTOCHROME C OXIDASE ASSEMBLY FACTOR 7"/>
    <property type="match status" value="1"/>
</dbReference>
<keyword evidence="5" id="KW-1185">Reference proteome</keyword>
<accession>F4QR33</accession>
<dbReference type="eggNOG" id="COG0790">
    <property type="taxonomic scope" value="Bacteria"/>
</dbReference>
<dbReference type="SMART" id="SM00671">
    <property type="entry name" value="SEL1"/>
    <property type="match status" value="8"/>
</dbReference>
<dbReference type="InterPro" id="IPR011990">
    <property type="entry name" value="TPR-like_helical_dom_sf"/>
</dbReference>
<organism evidence="4 5">
    <name type="scientific">Asticcacaulis biprosthecium C19</name>
    <dbReference type="NCBI Taxonomy" id="715226"/>
    <lineage>
        <taxon>Bacteria</taxon>
        <taxon>Pseudomonadati</taxon>
        <taxon>Pseudomonadota</taxon>
        <taxon>Alphaproteobacteria</taxon>
        <taxon>Caulobacterales</taxon>
        <taxon>Caulobacteraceae</taxon>
        <taxon>Asticcacaulis</taxon>
    </lineage>
</organism>
<evidence type="ECO:0000256" key="2">
    <source>
        <dbReference type="ARBA" id="ARBA00022737"/>
    </source>
</evidence>
<comment type="similarity">
    <text evidence="1">Belongs to the hcp beta-lactamase family.</text>
</comment>
<keyword evidence="3" id="KW-0732">Signal</keyword>
<gene>
    <name evidence="4" type="ORF">ABI_37010</name>
</gene>
<feature type="chain" id="PRO_5039923724" evidence="3">
    <location>
        <begin position="31"/>
        <end position="583"/>
    </location>
</feature>
<dbReference type="HOGENOM" id="CLU_467451_0_0_5"/>
<protein>
    <submittedName>
        <fullName evidence="4">Sel1 repeat family protein</fullName>
    </submittedName>
</protein>
<dbReference type="Pfam" id="PF08238">
    <property type="entry name" value="Sel1"/>
    <property type="match status" value="5"/>
</dbReference>
<dbReference type="OrthoDB" id="7615610at2"/>
<name>F4QR33_9CAUL</name>
<evidence type="ECO:0000256" key="3">
    <source>
        <dbReference type="SAM" id="SignalP"/>
    </source>
</evidence>
<dbReference type="PANTHER" id="PTHR13891">
    <property type="entry name" value="CYTOCHROME C OXIDASE ASSEMBLY FACTOR 7"/>
    <property type="match status" value="1"/>
</dbReference>
<dbReference type="InterPro" id="IPR040239">
    <property type="entry name" value="HcpB-like"/>
</dbReference>
<dbReference type="Proteomes" id="UP000006512">
    <property type="component" value="Unassembled WGS sequence"/>
</dbReference>
<evidence type="ECO:0000313" key="4">
    <source>
        <dbReference type="EMBL" id="EGF90670.1"/>
    </source>
</evidence>
<dbReference type="EMBL" id="GL883079">
    <property type="protein sequence ID" value="EGF90670.1"/>
    <property type="molecule type" value="Genomic_DNA"/>
</dbReference>
<dbReference type="Gene3D" id="1.25.40.10">
    <property type="entry name" value="Tetratricopeptide repeat domain"/>
    <property type="match status" value="3"/>
</dbReference>
<dbReference type="RefSeq" id="WP_006274481.1">
    <property type="nucleotide sequence ID" value="NZ_GL883079.1"/>
</dbReference>
<keyword evidence="2" id="KW-0677">Repeat</keyword>
<reference evidence="5" key="1">
    <citation type="submission" date="2011-03" db="EMBL/GenBank/DDBJ databases">
        <title>Draft genome sequence of Brevundimonas diminuta.</title>
        <authorList>
            <person name="Brown P.J.B."/>
            <person name="Buechlein A."/>
            <person name="Hemmerich C."/>
            <person name="Brun Y.V."/>
        </authorList>
    </citation>
    <scope>NUCLEOTIDE SEQUENCE [LARGE SCALE GENOMIC DNA]</scope>
    <source>
        <strain evidence="5">C19</strain>
    </source>
</reference>
<dbReference type="AlphaFoldDB" id="F4QR33"/>